<name>A0A541B8K2_9NOCA</name>
<dbReference type="SMART" id="SM00347">
    <property type="entry name" value="HTH_MARR"/>
    <property type="match status" value="1"/>
</dbReference>
<dbReference type="RefSeq" id="WP_142099810.1">
    <property type="nucleotide sequence ID" value="NZ_VIGH01000005.1"/>
</dbReference>
<feature type="domain" description="HTH marR-type" evidence="1">
    <location>
        <begin position="11"/>
        <end position="142"/>
    </location>
</feature>
<dbReference type="PRINTS" id="PR00598">
    <property type="entry name" value="HTHMARR"/>
</dbReference>
<dbReference type="InterPro" id="IPR000835">
    <property type="entry name" value="HTH_MarR-typ"/>
</dbReference>
<dbReference type="Proteomes" id="UP000316256">
    <property type="component" value="Unassembled WGS sequence"/>
</dbReference>
<keyword evidence="3" id="KW-1185">Reference proteome</keyword>
<dbReference type="OrthoDB" id="4463574at2"/>
<dbReference type="InterPro" id="IPR036390">
    <property type="entry name" value="WH_DNA-bd_sf"/>
</dbReference>
<evidence type="ECO:0000259" key="1">
    <source>
        <dbReference type="PROSITE" id="PS50995"/>
    </source>
</evidence>
<dbReference type="GO" id="GO:0003700">
    <property type="term" value="F:DNA-binding transcription factor activity"/>
    <property type="evidence" value="ECO:0007669"/>
    <property type="project" value="InterPro"/>
</dbReference>
<dbReference type="EMBL" id="VIGH01000005">
    <property type="protein sequence ID" value="TQF68649.1"/>
    <property type="molecule type" value="Genomic_DNA"/>
</dbReference>
<accession>A0A541B8K2</accession>
<evidence type="ECO:0000313" key="2">
    <source>
        <dbReference type="EMBL" id="TQF68649.1"/>
    </source>
</evidence>
<dbReference type="AlphaFoldDB" id="A0A541B8K2"/>
<dbReference type="SUPFAM" id="SSF46785">
    <property type="entry name" value="Winged helix' DNA-binding domain"/>
    <property type="match status" value="1"/>
</dbReference>
<dbReference type="InterPro" id="IPR036388">
    <property type="entry name" value="WH-like_DNA-bd_sf"/>
</dbReference>
<dbReference type="GO" id="GO:0006950">
    <property type="term" value="P:response to stress"/>
    <property type="evidence" value="ECO:0007669"/>
    <property type="project" value="TreeGrafter"/>
</dbReference>
<protein>
    <submittedName>
        <fullName evidence="2">Winged helix-turn-helix transcriptional regulator</fullName>
    </submittedName>
</protein>
<organism evidence="2 3">
    <name type="scientific">Rhodococcus spelaei</name>
    <dbReference type="NCBI Taxonomy" id="2546320"/>
    <lineage>
        <taxon>Bacteria</taxon>
        <taxon>Bacillati</taxon>
        <taxon>Actinomycetota</taxon>
        <taxon>Actinomycetes</taxon>
        <taxon>Mycobacteriales</taxon>
        <taxon>Nocardiaceae</taxon>
        <taxon>Rhodococcus</taxon>
    </lineage>
</organism>
<reference evidence="2 3" key="1">
    <citation type="submission" date="2019-06" db="EMBL/GenBank/DDBJ databases">
        <title>Rhodococcus spaelei sp. nov., isolated from a cave.</title>
        <authorList>
            <person name="Lee S.D."/>
        </authorList>
    </citation>
    <scope>NUCLEOTIDE SEQUENCE [LARGE SCALE GENOMIC DNA]</scope>
    <source>
        <strain evidence="2 3">C9-5</strain>
    </source>
</reference>
<dbReference type="PROSITE" id="PS50995">
    <property type="entry name" value="HTH_MARR_2"/>
    <property type="match status" value="1"/>
</dbReference>
<proteinExistence type="predicted"/>
<dbReference type="Gene3D" id="1.10.10.10">
    <property type="entry name" value="Winged helix-like DNA-binding domain superfamily/Winged helix DNA-binding domain"/>
    <property type="match status" value="1"/>
</dbReference>
<dbReference type="InterPro" id="IPR039422">
    <property type="entry name" value="MarR/SlyA-like"/>
</dbReference>
<sequence length="151" mass="16430">MRAVPDPGAPTDRLGFLLALRGEATSARIRGALAVAGLSPRHALTLLHLGSGPMSQRGLADTLEVDPSQLVAILNDLERDGQLERRRDPADRRRHIVELTESGTATLRAMDTALDEAERELFSALSGPDRAALRNLLERVSATDRRECTED</sequence>
<gene>
    <name evidence="2" type="ORF">FK531_12600</name>
</gene>
<dbReference type="PANTHER" id="PTHR33164:SF99">
    <property type="entry name" value="MARR FAMILY REGULATORY PROTEIN"/>
    <property type="match status" value="1"/>
</dbReference>
<comment type="caution">
    <text evidence="2">The sequence shown here is derived from an EMBL/GenBank/DDBJ whole genome shotgun (WGS) entry which is preliminary data.</text>
</comment>
<dbReference type="PANTHER" id="PTHR33164">
    <property type="entry name" value="TRANSCRIPTIONAL REGULATOR, MARR FAMILY"/>
    <property type="match status" value="1"/>
</dbReference>
<dbReference type="Pfam" id="PF12802">
    <property type="entry name" value="MarR_2"/>
    <property type="match status" value="1"/>
</dbReference>
<evidence type="ECO:0000313" key="3">
    <source>
        <dbReference type="Proteomes" id="UP000316256"/>
    </source>
</evidence>